<dbReference type="GO" id="GO:0005737">
    <property type="term" value="C:cytoplasm"/>
    <property type="evidence" value="ECO:0007669"/>
    <property type="project" value="TreeGrafter"/>
</dbReference>
<gene>
    <name evidence="2" type="ORF">GCM10010995_00240</name>
</gene>
<feature type="signal peptide" evidence="1">
    <location>
        <begin position="1"/>
        <end position="25"/>
    </location>
</feature>
<feature type="chain" id="PRO_5035153394" evidence="1">
    <location>
        <begin position="26"/>
        <end position="1456"/>
    </location>
</feature>
<name>A0A8J3E7E9_9GAMM</name>
<dbReference type="EMBL" id="BMJS01000001">
    <property type="protein sequence ID" value="GGF86870.1"/>
    <property type="molecule type" value="Genomic_DNA"/>
</dbReference>
<dbReference type="Gene3D" id="2.130.10.30">
    <property type="entry name" value="Regulator of chromosome condensation 1/beta-lactamase-inhibitor protein II"/>
    <property type="match status" value="2"/>
</dbReference>
<evidence type="ECO:0000256" key="1">
    <source>
        <dbReference type="SAM" id="SignalP"/>
    </source>
</evidence>
<keyword evidence="3" id="KW-1185">Reference proteome</keyword>
<keyword evidence="1" id="KW-0732">Signal</keyword>
<accession>A0A8J3E7E9</accession>
<dbReference type="PROSITE" id="PS50012">
    <property type="entry name" value="RCC1_3"/>
    <property type="match status" value="2"/>
</dbReference>
<dbReference type="InterPro" id="IPR000408">
    <property type="entry name" value="Reg_chr_condens"/>
</dbReference>
<dbReference type="InterPro" id="IPR051553">
    <property type="entry name" value="Ran_GTPase-activating"/>
</dbReference>
<evidence type="ECO:0000313" key="2">
    <source>
        <dbReference type="EMBL" id="GGF86870.1"/>
    </source>
</evidence>
<sequence>MKKITQLNKLYTLCALSLGSISLVACGGGGGGSSEENTPVAQTKINAAVTLDTPNNVINGDKALYSTQLTAEVASLSVSAEPAQIIAKYFSPQLTTVQANALTHNLGCYEGLALSAGEHCEDHYEVTSTIENASYHGSLVYETTTGTVTTPINIDFKADNDAVFNRSDIQVTSVGSFSPGLQTAIDIINTSQKVLQNPQMVFPESVRAYIHPLNSVSTLASGQATTLKFEVDNSAEALAALKAWENELKQALATSALYVKTNAQKAQKVELTPSFSLATLVTVNNSNDFLRNANGNLEKVITLKNITSDAINSIDAQFSPVVEGVNADFSLCTLPLAAGASCQIKVIVSPEVSNTGISSFETNVTFVTDSVYHLDDLKTTVAMNTDVSLSLDPLSVFIDHHDSVIKFINTGDVNFKPSMLASDYKVYDATGKDITNQISILETSSCLSGNVVAPKASCSLVVNPEIAISQVVQPFKLVINNSNTNTEVTLPNYSDNGIFVDATHTPNAFVSGKDASIYVVLAPVEAKVLYGFKLPFDMPYTLDTSVENSCQIGSMISTPCVAKLDISGVDLANKSLLSNLIIQWGDSSTDTETLNIKVVDINDPEADTSELVDLNVLSQLSSNAITVDKEGLHINLTNNASQALQHLSVSAPQWLNNIIDFQALNTLSMLAVNESKTLSLPLLAGKTVADLQQAMMAHQSEVLANNDVNATLDKVFGFAANNAATLFYPSIANSLYPTFEDGMLTQEVIFTAPSVRYIPITNNTTEAQIISFEQNLPTGVTLSQQTSSPEMTLCQESMTLASGMTCFVAFNAAADANEQAGNHFNLTLTPDAQSGLSATTLQMSFKTNFVNELSFSAPESAINIPLTSVKHYDLKIVNNELFVAWLPSTDIANYHLTGDDLTGLQLTDPSMSPSCFTGSAVASGSYCYVGLNVSDNSTAAEYGLVLDMGSNSNLAQDNLNIGTVNIIDHGVASVELVANGQNITGVVSGLGFDVVIHAPENWFNEASTDQSFTISSSSPDILIDGAESSTCSLSQTLQSLTCQVHVTTTEALAVGSYELAITANNDMPINNSIMSFNIQSYAWKALSQVSTRNDIGSCGIGHDNKAYCWGSKSAYRLGVDVSSAQRKPVAVSQGQMPQDVVLETIIAAETTSCALDNTGQAYCWGDNNNGKTGTANGDNGSIQQPTKVAQNGVTFKSIVGGQFHICAISNDEKLYCWGLNLENQFATAIPIGNDIDRPVAIPKGGIPASETVKQVAVSVNQTCALASNNWIYCSAPTRDNTKASQLTAIAQGALPQGAYYTKIQSGYDYFCGLASDNHAYCWGDNRRGQLGDNTTTNRTTPVQVKAGAIPANATLQDISANFRSTCLLADNKAYCFGDNASYDLGTGNTVQREIPFVVAQGQLAQGETVKSLAGNNCFISSQDKAYCWGNNEYYKTGTNTISGFVPTPKVVYPYNG</sequence>
<dbReference type="PROSITE" id="PS51257">
    <property type="entry name" value="PROKAR_LIPOPROTEIN"/>
    <property type="match status" value="1"/>
</dbReference>
<dbReference type="PANTHER" id="PTHR45982:SF1">
    <property type="entry name" value="REGULATOR OF CHROMOSOME CONDENSATION"/>
    <property type="match status" value="1"/>
</dbReference>
<dbReference type="PANTHER" id="PTHR45982">
    <property type="entry name" value="REGULATOR OF CHROMOSOME CONDENSATION"/>
    <property type="match status" value="1"/>
</dbReference>
<organism evidence="2 3">
    <name type="scientific">Cysteiniphilum litorale</name>
    <dbReference type="NCBI Taxonomy" id="2056700"/>
    <lineage>
        <taxon>Bacteria</taxon>
        <taxon>Pseudomonadati</taxon>
        <taxon>Pseudomonadota</taxon>
        <taxon>Gammaproteobacteria</taxon>
        <taxon>Thiotrichales</taxon>
        <taxon>Fastidiosibacteraceae</taxon>
        <taxon>Cysteiniphilum</taxon>
    </lineage>
</organism>
<dbReference type="InterPro" id="IPR009091">
    <property type="entry name" value="RCC1/BLIP-II"/>
</dbReference>
<reference evidence="2" key="1">
    <citation type="journal article" date="2014" name="Int. J. Syst. Evol. Microbiol.">
        <title>Complete genome sequence of Corynebacterium casei LMG S-19264T (=DSM 44701T), isolated from a smear-ripened cheese.</title>
        <authorList>
            <consortium name="US DOE Joint Genome Institute (JGI-PGF)"/>
            <person name="Walter F."/>
            <person name="Albersmeier A."/>
            <person name="Kalinowski J."/>
            <person name="Ruckert C."/>
        </authorList>
    </citation>
    <scope>NUCLEOTIDE SEQUENCE</scope>
    <source>
        <strain evidence="2">CGMCC 1.15758</strain>
    </source>
</reference>
<dbReference type="RefSeq" id="WP_117001358.1">
    <property type="nucleotide sequence ID" value="NZ_BMJS01000001.1"/>
</dbReference>
<dbReference type="OrthoDB" id="5603992at2"/>
<comment type="caution">
    <text evidence="2">The sequence shown here is derived from an EMBL/GenBank/DDBJ whole genome shotgun (WGS) entry which is preliminary data.</text>
</comment>
<dbReference type="Proteomes" id="UP000636949">
    <property type="component" value="Unassembled WGS sequence"/>
</dbReference>
<protein>
    <submittedName>
        <fullName evidence="2">Uncharacterized protein</fullName>
    </submittedName>
</protein>
<dbReference type="GO" id="GO:0005085">
    <property type="term" value="F:guanyl-nucleotide exchange factor activity"/>
    <property type="evidence" value="ECO:0007669"/>
    <property type="project" value="TreeGrafter"/>
</dbReference>
<reference evidence="2" key="2">
    <citation type="submission" date="2020-09" db="EMBL/GenBank/DDBJ databases">
        <authorList>
            <person name="Sun Q."/>
            <person name="Zhou Y."/>
        </authorList>
    </citation>
    <scope>NUCLEOTIDE SEQUENCE</scope>
    <source>
        <strain evidence="2">CGMCC 1.15758</strain>
    </source>
</reference>
<dbReference type="SUPFAM" id="SSF50985">
    <property type="entry name" value="RCC1/BLIP-II"/>
    <property type="match status" value="1"/>
</dbReference>
<dbReference type="Pfam" id="PF13540">
    <property type="entry name" value="RCC1_2"/>
    <property type="match status" value="3"/>
</dbReference>
<evidence type="ECO:0000313" key="3">
    <source>
        <dbReference type="Proteomes" id="UP000636949"/>
    </source>
</evidence>
<proteinExistence type="predicted"/>